<dbReference type="InterPro" id="IPR052895">
    <property type="entry name" value="HetReg/Transcr_Mod"/>
</dbReference>
<dbReference type="PANTHER" id="PTHR24148:SF73">
    <property type="entry name" value="HET DOMAIN PROTEIN (AFU_ORTHOLOGUE AFUA_8G01020)"/>
    <property type="match status" value="1"/>
</dbReference>
<accession>A0AAV9Q7Z9</accession>
<dbReference type="Proteomes" id="UP001345827">
    <property type="component" value="Unassembled WGS sequence"/>
</dbReference>
<feature type="domain" description="Heterokaryon incompatibility" evidence="1">
    <location>
        <begin position="68"/>
        <end position="222"/>
    </location>
</feature>
<sequence length="629" mass="71675">MLLWRTKRFFRRLKKQSPTISGCDRHRIPSDSPQPCPFRLFKINGHAPDGNLDLTLLKGEPCHKVKQYAALSYAWEGQTPDCIVYRDGEQALVTDSLQAFLAVLLEKYGPNKFYWADQLCVSQVDSSDKERQVPLMDTYFAGAQQVLIWWGVSTPRTDVCCDMIDDVIRVVHDPRTNPDDAAPEDYFPGALGYAPEVEDRFWQGLYELCSREWWRRVWTLQEYLLAKQAIFHCGSRSGDIAQVNMIVARKRYSYPPFGSVNNGTLSMFQNIFACDLKRHLDSPVAFTVDLLMDLARARESKQKIDKVFGLLSISSAAARASLKVQYEGEEYWTTWIRWAHLGLQEKGGYRLLISRPWPRHPRLPSWCPNLGSPIRKVFSIYQFRADGRLEVKDELSEYPFPLAVTFDERGLICKGLLVDTVKEVVRPGESKILNDLDIVMLTDSTRHEMRESGSFVARSWVLAHESSDEPERAWIDFLRTITYDNIMYPDKIRPTDAELGRSFLELGKEGEGTQAENLIKTRGIRAVIEVECKGRAFFTTETGMMGLGPLDIKAGDLVCIFPGVPTPVILRRASVDLQGNTIQLIQLEAGKEHIGCTFLGGAFVQGIMYGEALELREERGFQDQYFTIY</sequence>
<evidence type="ECO:0000313" key="2">
    <source>
        <dbReference type="EMBL" id="KAK5537464.1"/>
    </source>
</evidence>
<evidence type="ECO:0000313" key="3">
    <source>
        <dbReference type="Proteomes" id="UP001345827"/>
    </source>
</evidence>
<gene>
    <name evidence="2" type="ORF">LTR25_004716</name>
</gene>
<dbReference type="AlphaFoldDB" id="A0AAV9Q7Z9"/>
<keyword evidence="3" id="KW-1185">Reference proteome</keyword>
<dbReference type="EMBL" id="JAXLQG010000007">
    <property type="protein sequence ID" value="KAK5537464.1"/>
    <property type="molecule type" value="Genomic_DNA"/>
</dbReference>
<comment type="caution">
    <text evidence="2">The sequence shown here is derived from an EMBL/GenBank/DDBJ whole genome shotgun (WGS) entry which is preliminary data.</text>
</comment>
<organism evidence="2 3">
    <name type="scientific">Vermiconidia calcicola</name>
    <dbReference type="NCBI Taxonomy" id="1690605"/>
    <lineage>
        <taxon>Eukaryota</taxon>
        <taxon>Fungi</taxon>
        <taxon>Dikarya</taxon>
        <taxon>Ascomycota</taxon>
        <taxon>Pezizomycotina</taxon>
        <taxon>Dothideomycetes</taxon>
        <taxon>Dothideomycetidae</taxon>
        <taxon>Mycosphaerellales</taxon>
        <taxon>Extremaceae</taxon>
        <taxon>Vermiconidia</taxon>
    </lineage>
</organism>
<dbReference type="Pfam" id="PF26639">
    <property type="entry name" value="Het-6_barrel"/>
    <property type="match status" value="1"/>
</dbReference>
<evidence type="ECO:0000259" key="1">
    <source>
        <dbReference type="Pfam" id="PF06985"/>
    </source>
</evidence>
<name>A0AAV9Q7Z9_9PEZI</name>
<dbReference type="InterPro" id="IPR010730">
    <property type="entry name" value="HET"/>
</dbReference>
<dbReference type="PANTHER" id="PTHR24148">
    <property type="entry name" value="ANKYRIN REPEAT DOMAIN-CONTAINING PROTEIN 39 HOMOLOG-RELATED"/>
    <property type="match status" value="1"/>
</dbReference>
<reference evidence="2 3" key="1">
    <citation type="submission" date="2023-06" db="EMBL/GenBank/DDBJ databases">
        <title>Black Yeasts Isolated from many extreme environments.</title>
        <authorList>
            <person name="Coleine C."/>
            <person name="Stajich J.E."/>
            <person name="Selbmann L."/>
        </authorList>
    </citation>
    <scope>NUCLEOTIDE SEQUENCE [LARGE SCALE GENOMIC DNA]</scope>
    <source>
        <strain evidence="2 3">CCFEE 5887</strain>
    </source>
</reference>
<proteinExistence type="predicted"/>
<protein>
    <recommendedName>
        <fullName evidence="1">Heterokaryon incompatibility domain-containing protein</fullName>
    </recommendedName>
</protein>
<dbReference type="Pfam" id="PF06985">
    <property type="entry name" value="HET"/>
    <property type="match status" value="1"/>
</dbReference>